<keyword evidence="2" id="KW-1185">Reference proteome</keyword>
<dbReference type="STRING" id="1186196.SAMN04489841_0288"/>
<accession>A0A1H8ZX11</accession>
<dbReference type="InterPro" id="IPR017850">
    <property type="entry name" value="Alkaline_phosphatase_core_sf"/>
</dbReference>
<dbReference type="PANTHER" id="PTHR10151">
    <property type="entry name" value="ECTONUCLEOTIDE PYROPHOSPHATASE/PHOSPHODIESTERASE"/>
    <property type="match status" value="1"/>
</dbReference>
<dbReference type="Gene3D" id="3.40.720.10">
    <property type="entry name" value="Alkaline Phosphatase, subunit A"/>
    <property type="match status" value="2"/>
</dbReference>
<evidence type="ECO:0000313" key="2">
    <source>
        <dbReference type="Proteomes" id="UP000199114"/>
    </source>
</evidence>
<dbReference type="Proteomes" id="UP000199114">
    <property type="component" value="Unassembled WGS sequence"/>
</dbReference>
<dbReference type="PANTHER" id="PTHR10151:SF120">
    <property type="entry name" value="BIS(5'-ADENOSYL)-TRIPHOSPHATASE"/>
    <property type="match status" value="1"/>
</dbReference>
<dbReference type="EMBL" id="FOFD01000001">
    <property type="protein sequence ID" value="SEP69000.1"/>
    <property type="molecule type" value="Genomic_DNA"/>
</dbReference>
<keyword evidence="1" id="KW-0378">Hydrolase</keyword>
<name>A0A1H8ZX11_9EURY</name>
<proteinExistence type="predicted"/>
<dbReference type="InterPro" id="IPR002591">
    <property type="entry name" value="Phosphodiest/P_Trfase"/>
</dbReference>
<dbReference type="SUPFAM" id="SSF53649">
    <property type="entry name" value="Alkaline phosphatase-like"/>
    <property type="match status" value="1"/>
</dbReference>
<dbReference type="GO" id="GO:0016787">
    <property type="term" value="F:hydrolase activity"/>
    <property type="evidence" value="ECO:0007669"/>
    <property type="project" value="UniProtKB-KW"/>
</dbReference>
<sequence length="535" mass="59809">MTEVIVLGLDGATWEVLMPFIEDGLLPNIGNIITTGRSGKLESTFPPITAPAWLSMATGQNPGKTGVFYFLNRDDPNSFDFEPLGSDKFYGKSFWDVLSARDQSVGVFNYPMLYPPYDIDGFMVSGLGSDADDTITYPEPLGMELDKVTDGYQVKVSYADPKYQGRPDALKQDLLEIIEKREQAIDYLLSEKNPDHFFGIISATDWAQHYFWRYHDEEHALYDPEAGHEDALQQIWERVDETVGLVTEHARGEDANLLLVSDHGFGPVNRTFHSNEWLKQQGFSYAEEQSLINQTRTKYFPYLRRVGEAVVRFAPQLNDIGKSIGESIRSSPGDGIDFDRSIAFAPRQNITCGMIYMLTDDPDDKRAVIDELDKLVDRNDGPESIEVYEPEDLYHGPKLDLAPDLLFEINGFECAVDPRPTAENNVFSDGSPSKARNGGHNQEGILIATGPDIGTDDAAIEADIYDIAPTLLYLHDTSIPQEMDGSVLGGLFEDEIVDDQLISTDSLENLVSIGKSSKRKDDQEVQERLKDLGYI</sequence>
<dbReference type="OrthoDB" id="198670at2157"/>
<dbReference type="RefSeq" id="WP_090612067.1">
    <property type="nucleotide sequence ID" value="NZ_FOFD01000001.1"/>
</dbReference>
<dbReference type="AlphaFoldDB" id="A0A1H8ZX11"/>
<reference evidence="2" key="1">
    <citation type="submission" date="2016-10" db="EMBL/GenBank/DDBJ databases">
        <authorList>
            <person name="Varghese N."/>
            <person name="Submissions S."/>
        </authorList>
    </citation>
    <scope>NUCLEOTIDE SEQUENCE [LARGE SCALE GENOMIC DNA]</scope>
    <source>
        <strain evidence="2">DSM 25055</strain>
    </source>
</reference>
<evidence type="ECO:0000313" key="1">
    <source>
        <dbReference type="EMBL" id="SEP69000.1"/>
    </source>
</evidence>
<protein>
    <submittedName>
        <fullName evidence="1">Predicted phosphohydrolase or phosphomutase, AlkP superfamily</fullName>
    </submittedName>
</protein>
<gene>
    <name evidence="1" type="ORF">SAMN04489841_0288</name>
</gene>
<organism evidence="1 2">
    <name type="scientific">Natrinema salaciae</name>
    <dbReference type="NCBI Taxonomy" id="1186196"/>
    <lineage>
        <taxon>Archaea</taxon>
        <taxon>Methanobacteriati</taxon>
        <taxon>Methanobacteriota</taxon>
        <taxon>Stenosarchaea group</taxon>
        <taxon>Halobacteria</taxon>
        <taxon>Halobacteriales</taxon>
        <taxon>Natrialbaceae</taxon>
        <taxon>Natrinema</taxon>
    </lineage>
</organism>
<dbReference type="Pfam" id="PF01663">
    <property type="entry name" value="Phosphodiest"/>
    <property type="match status" value="1"/>
</dbReference>